<feature type="domain" description="C-type lectin" evidence="3">
    <location>
        <begin position="251"/>
        <end position="369"/>
    </location>
</feature>
<keyword evidence="5" id="KW-1185">Reference proteome</keyword>
<dbReference type="InterPro" id="IPR016187">
    <property type="entry name" value="CTDL_fold"/>
</dbReference>
<sequence length="374" mass="43548">MEEMKRDDEDMTVVNYTIITDYESIETEDIKTKSHRQIQHTEFNAAGRNCYRLTAVCAVLMCILLLTAVTMLWVKYNIVSREQDQLEQERSAMHHVLLNFGWRVFKQNIYYISTEKKNWTESRQDCIKRGADLVIINSTEEQMTSNVYANCGTSADNTSAVAKHEDIYANDPPRTRVTRSNEGNKKSGVYRLAAVCVLLLCVFLLIAATVLWVKYNTLTKERPQLQLERDQYQRELSELHSVLLNLGWRFFNRRFYYISTVKKSWWETRQDCIKRGADLVIINSTEEQDFISKNFAGTEAWIGLLDTDTEGTFKWVDSSPLTTEFWWTGEPNDYEQSEDCVITGYKRAKSNILTWADYPCNHPVVGICEMKIFN</sequence>
<dbReference type="Gene3D" id="3.10.100.10">
    <property type="entry name" value="Mannose-Binding Protein A, subunit A"/>
    <property type="match status" value="2"/>
</dbReference>
<reference evidence="4" key="1">
    <citation type="submission" date="2023-08" db="EMBL/GenBank/DDBJ databases">
        <title>Pelteobagrus vachellii genome.</title>
        <authorList>
            <person name="Liu H."/>
        </authorList>
    </citation>
    <scope>NUCLEOTIDE SEQUENCE</scope>
    <source>
        <strain evidence="4">PRFRI_2022a</strain>
        <tissue evidence="4">Muscle</tissue>
    </source>
</reference>
<dbReference type="PANTHER" id="PTHR22803">
    <property type="entry name" value="MANNOSE, PHOSPHOLIPASE, LECTIN RECEPTOR RELATED"/>
    <property type="match status" value="1"/>
</dbReference>
<keyword evidence="2" id="KW-0472">Membrane</keyword>
<dbReference type="CDD" id="cd03590">
    <property type="entry name" value="CLECT_DC-SIGN_like"/>
    <property type="match status" value="1"/>
</dbReference>
<evidence type="ECO:0000313" key="5">
    <source>
        <dbReference type="Proteomes" id="UP001187315"/>
    </source>
</evidence>
<protein>
    <recommendedName>
        <fullName evidence="3">C-type lectin domain-containing protein</fullName>
    </recommendedName>
</protein>
<dbReference type="InterPro" id="IPR016186">
    <property type="entry name" value="C-type_lectin-like/link_sf"/>
</dbReference>
<dbReference type="InterPro" id="IPR033989">
    <property type="entry name" value="CD209-like_CTLD"/>
</dbReference>
<feature type="transmembrane region" description="Helical" evidence="2">
    <location>
        <begin position="53"/>
        <end position="74"/>
    </location>
</feature>
<dbReference type="GO" id="GO:0030246">
    <property type="term" value="F:carbohydrate binding"/>
    <property type="evidence" value="ECO:0007669"/>
    <property type="project" value="UniProtKB-KW"/>
</dbReference>
<evidence type="ECO:0000256" key="1">
    <source>
        <dbReference type="ARBA" id="ARBA00022734"/>
    </source>
</evidence>
<comment type="caution">
    <text evidence="4">The sequence shown here is derived from an EMBL/GenBank/DDBJ whole genome shotgun (WGS) entry which is preliminary data.</text>
</comment>
<feature type="transmembrane region" description="Helical" evidence="2">
    <location>
        <begin position="189"/>
        <end position="213"/>
    </location>
</feature>
<dbReference type="Proteomes" id="UP001187315">
    <property type="component" value="Unassembled WGS sequence"/>
</dbReference>
<accession>A0AA88NUU8</accession>
<dbReference type="PROSITE" id="PS50041">
    <property type="entry name" value="C_TYPE_LECTIN_2"/>
    <property type="match status" value="1"/>
</dbReference>
<evidence type="ECO:0000256" key="2">
    <source>
        <dbReference type="SAM" id="Phobius"/>
    </source>
</evidence>
<evidence type="ECO:0000313" key="4">
    <source>
        <dbReference type="EMBL" id="KAK2865591.1"/>
    </source>
</evidence>
<dbReference type="SUPFAM" id="SSF56436">
    <property type="entry name" value="C-type lectin-like"/>
    <property type="match status" value="2"/>
</dbReference>
<dbReference type="InterPro" id="IPR050111">
    <property type="entry name" value="C-type_lectin/snaclec_domain"/>
</dbReference>
<dbReference type="EMBL" id="JAVHJS010000002">
    <property type="protein sequence ID" value="KAK2865591.1"/>
    <property type="molecule type" value="Genomic_DNA"/>
</dbReference>
<organism evidence="4 5">
    <name type="scientific">Tachysurus vachellii</name>
    <name type="common">Darkbarbel catfish</name>
    <name type="synonym">Pelteobagrus vachellii</name>
    <dbReference type="NCBI Taxonomy" id="175792"/>
    <lineage>
        <taxon>Eukaryota</taxon>
        <taxon>Metazoa</taxon>
        <taxon>Chordata</taxon>
        <taxon>Craniata</taxon>
        <taxon>Vertebrata</taxon>
        <taxon>Euteleostomi</taxon>
        <taxon>Actinopterygii</taxon>
        <taxon>Neopterygii</taxon>
        <taxon>Teleostei</taxon>
        <taxon>Ostariophysi</taxon>
        <taxon>Siluriformes</taxon>
        <taxon>Bagridae</taxon>
        <taxon>Tachysurus</taxon>
    </lineage>
</organism>
<dbReference type="InterPro" id="IPR001304">
    <property type="entry name" value="C-type_lectin-like"/>
</dbReference>
<name>A0AA88NUU8_TACVA</name>
<keyword evidence="1" id="KW-0430">Lectin</keyword>
<proteinExistence type="predicted"/>
<keyword evidence="2" id="KW-1133">Transmembrane helix</keyword>
<evidence type="ECO:0000259" key="3">
    <source>
        <dbReference type="PROSITE" id="PS50041"/>
    </source>
</evidence>
<keyword evidence="2" id="KW-0812">Transmembrane</keyword>
<dbReference type="SMART" id="SM00034">
    <property type="entry name" value="CLECT"/>
    <property type="match status" value="1"/>
</dbReference>
<dbReference type="AlphaFoldDB" id="A0AA88NUU8"/>
<gene>
    <name evidence="4" type="ORF">Q7C36_001647</name>
</gene>
<dbReference type="Pfam" id="PF00059">
    <property type="entry name" value="Lectin_C"/>
    <property type="match status" value="1"/>
</dbReference>